<keyword evidence="2" id="KW-1185">Reference proteome</keyword>
<dbReference type="InterPro" id="IPR047690">
    <property type="entry name" value="IPExxxVDY_fam"/>
</dbReference>
<organism evidence="1 2">
    <name type="scientific">Marinoscillum luteum</name>
    <dbReference type="NCBI Taxonomy" id="861051"/>
    <lineage>
        <taxon>Bacteria</taxon>
        <taxon>Pseudomonadati</taxon>
        <taxon>Bacteroidota</taxon>
        <taxon>Cytophagia</taxon>
        <taxon>Cytophagales</taxon>
        <taxon>Reichenbachiellaceae</taxon>
        <taxon>Marinoscillum</taxon>
    </lineage>
</organism>
<evidence type="ECO:0000313" key="2">
    <source>
        <dbReference type="Proteomes" id="UP001610063"/>
    </source>
</evidence>
<gene>
    <name evidence="1" type="ORF">ACHKAR_04160</name>
</gene>
<dbReference type="EMBL" id="JBIPKE010000012">
    <property type="protein sequence ID" value="MFH6982617.1"/>
    <property type="molecule type" value="Genomic_DNA"/>
</dbReference>
<protein>
    <submittedName>
        <fullName evidence="1">IPExxxVDY family protein</fullName>
    </submittedName>
</protein>
<dbReference type="NCBIfam" id="NF033205">
    <property type="entry name" value="IPExxxVDY"/>
    <property type="match status" value="1"/>
</dbReference>
<accession>A0ABW7N580</accession>
<comment type="caution">
    <text evidence="1">The sequence shown here is derived from an EMBL/GenBank/DDBJ whole genome shotgun (WGS) entry which is preliminary data.</text>
</comment>
<evidence type="ECO:0000313" key="1">
    <source>
        <dbReference type="EMBL" id="MFH6982617.1"/>
    </source>
</evidence>
<dbReference type="Proteomes" id="UP001610063">
    <property type="component" value="Unassembled WGS sequence"/>
</dbReference>
<proteinExistence type="predicted"/>
<reference evidence="1 2" key="1">
    <citation type="journal article" date="2013" name="Int. J. Syst. Evol. Microbiol.">
        <title>Marinoscillum luteum sp. nov., isolated from marine sediment.</title>
        <authorList>
            <person name="Cha I.T."/>
            <person name="Park S.J."/>
            <person name="Kim S.J."/>
            <person name="Kim J.G."/>
            <person name="Jung M.Y."/>
            <person name="Shin K.S."/>
            <person name="Kwon K.K."/>
            <person name="Yang S.H."/>
            <person name="Seo Y.S."/>
            <person name="Rhee S.K."/>
        </authorList>
    </citation>
    <scope>NUCLEOTIDE SEQUENCE [LARGE SCALE GENOMIC DNA]</scope>
    <source>
        <strain evidence="1 2">KCTC 23939</strain>
    </source>
</reference>
<sequence length="142" mass="16754">MKKSRLTTQYPTDFELIGIVSSAKEYQLAWHLNQLNEFHLVKDEDVKIDFAENRQIRVSVLLEETEFRKVYLLKNKLVATNIQTNQFLVQELQQFDFLLKLSSQTDENWANELLLKVKTIPVIDYCLTIDVSKIKMKDNLVF</sequence>
<dbReference type="RefSeq" id="WP_395416302.1">
    <property type="nucleotide sequence ID" value="NZ_JBIPKE010000012.1"/>
</dbReference>
<name>A0ABW7N580_9BACT</name>